<comment type="caution">
    <text evidence="1">The sequence shown here is derived from an EMBL/GenBank/DDBJ whole genome shotgun (WGS) entry which is preliminary data.</text>
</comment>
<evidence type="ECO:0008006" key="3">
    <source>
        <dbReference type="Google" id="ProtNLM"/>
    </source>
</evidence>
<dbReference type="EMBL" id="LDSL01000070">
    <property type="protein sequence ID" value="KTT21385.1"/>
    <property type="molecule type" value="Genomic_DNA"/>
</dbReference>
<protein>
    <recommendedName>
        <fullName evidence="3">DUF721 domain-containing protein</fullName>
    </recommendedName>
</protein>
<reference evidence="1 2" key="1">
    <citation type="journal article" date="2016" name="Front. Microbiol.">
        <title>Genomic Resource of Rice Seed Associated Bacteria.</title>
        <authorList>
            <person name="Midha S."/>
            <person name="Bansal K."/>
            <person name="Sharma S."/>
            <person name="Kumar N."/>
            <person name="Patil P.P."/>
            <person name="Chaudhry V."/>
            <person name="Patil P.B."/>
        </authorList>
    </citation>
    <scope>NUCLEOTIDE SEQUENCE [LARGE SCALE GENOMIC DNA]</scope>
    <source>
        <strain evidence="1 2">NS331</strain>
    </source>
</reference>
<organism evidence="1 2">
    <name type="scientific">Pseudacidovorax intermedius</name>
    <dbReference type="NCBI Taxonomy" id="433924"/>
    <lineage>
        <taxon>Bacteria</taxon>
        <taxon>Pseudomonadati</taxon>
        <taxon>Pseudomonadota</taxon>
        <taxon>Betaproteobacteria</taxon>
        <taxon>Burkholderiales</taxon>
        <taxon>Comamonadaceae</taxon>
        <taxon>Pseudacidovorax</taxon>
    </lineage>
</organism>
<dbReference type="AlphaFoldDB" id="A0A147GV00"/>
<accession>A0A147GV00</accession>
<dbReference type="RefSeq" id="WP_058642218.1">
    <property type="nucleotide sequence ID" value="NZ_LDSL01000070.1"/>
</dbReference>
<evidence type="ECO:0000313" key="2">
    <source>
        <dbReference type="Proteomes" id="UP000072741"/>
    </source>
</evidence>
<name>A0A147GV00_9BURK</name>
<dbReference type="Proteomes" id="UP000072741">
    <property type="component" value="Unassembled WGS sequence"/>
</dbReference>
<proteinExistence type="predicted"/>
<dbReference type="OrthoDB" id="9155022at2"/>
<evidence type="ECO:0000313" key="1">
    <source>
        <dbReference type="EMBL" id="KTT21385.1"/>
    </source>
</evidence>
<sequence length="101" mass="10832">MTRRSHAITVLQASEDSPALAGLMGRVRDSQSRLKAIQPLVPPAMFGALQAGPVEDGSWCLLVRGNAVAAKLRQMVPMLQAHLRSKGWETTAIRIKISTGG</sequence>
<gene>
    <name evidence="1" type="ORF">NS331_11950</name>
</gene>
<keyword evidence="2" id="KW-1185">Reference proteome</keyword>